<reference evidence="3" key="1">
    <citation type="submission" date="2017-01" db="EMBL/GenBank/DDBJ databases">
        <authorList>
            <person name="Wang Y."/>
            <person name="White M."/>
            <person name="Kvist S."/>
            <person name="Moncalvo J.-M."/>
        </authorList>
    </citation>
    <scope>NUCLEOTIDE SEQUENCE [LARGE SCALE GENOMIC DNA]</scope>
    <source>
        <strain evidence="3">COL-18-3</strain>
    </source>
</reference>
<comment type="caution">
    <text evidence="2">The sequence shown here is derived from an EMBL/GenBank/DDBJ whole genome shotgun (WGS) entry which is preliminary data.</text>
</comment>
<evidence type="ECO:0000313" key="3">
    <source>
        <dbReference type="Proteomes" id="UP000188320"/>
    </source>
</evidence>
<dbReference type="EMBL" id="LSSK01000121">
    <property type="protein sequence ID" value="OMH85011.1"/>
    <property type="molecule type" value="Genomic_DNA"/>
</dbReference>
<dbReference type="Proteomes" id="UP000188320">
    <property type="component" value="Unassembled WGS sequence"/>
</dbReference>
<keyword evidence="3" id="KW-1185">Reference proteome</keyword>
<proteinExistence type="predicted"/>
<accession>A0A1R1PVN3</accession>
<feature type="region of interest" description="Disordered" evidence="1">
    <location>
        <begin position="137"/>
        <end position="156"/>
    </location>
</feature>
<evidence type="ECO:0000313" key="2">
    <source>
        <dbReference type="EMBL" id="OMH85011.1"/>
    </source>
</evidence>
<organism evidence="2 3">
    <name type="scientific">Zancudomyces culisetae</name>
    <name type="common">Gut fungus</name>
    <name type="synonym">Smittium culisetae</name>
    <dbReference type="NCBI Taxonomy" id="1213189"/>
    <lineage>
        <taxon>Eukaryota</taxon>
        <taxon>Fungi</taxon>
        <taxon>Fungi incertae sedis</taxon>
        <taxon>Zoopagomycota</taxon>
        <taxon>Kickxellomycotina</taxon>
        <taxon>Harpellomycetes</taxon>
        <taxon>Harpellales</taxon>
        <taxon>Legeriomycetaceae</taxon>
        <taxon>Zancudomyces</taxon>
    </lineage>
</organism>
<gene>
    <name evidence="2" type="ORF">AX774_g1460</name>
</gene>
<sequence>MLIKLTSKYSNPYISNTPTNNSFVISFVFSAEFNGPNIHPNIREYKNFATESLNAIPCVRVILVNIFSRCASIVFFVKYCSNFVLSIPNSSVAALNDLSSPYTSISAQLLSDVISTFPICKIAPSTLHISSCCPLSTPTSSNASRVCPNSYTSSTS</sequence>
<protein>
    <submittedName>
        <fullName evidence="2">Uncharacterized protein</fullName>
    </submittedName>
</protein>
<evidence type="ECO:0000256" key="1">
    <source>
        <dbReference type="SAM" id="MobiDB-lite"/>
    </source>
</evidence>
<feature type="compositionally biased region" description="Polar residues" evidence="1">
    <location>
        <begin position="142"/>
        <end position="156"/>
    </location>
</feature>
<dbReference type="AlphaFoldDB" id="A0A1R1PVN3"/>
<name>A0A1R1PVN3_ZANCU</name>